<organism evidence="6 7">
    <name type="scientific">Neopusillimonas maritima</name>
    <dbReference type="NCBI Taxonomy" id="2026239"/>
    <lineage>
        <taxon>Bacteria</taxon>
        <taxon>Pseudomonadati</taxon>
        <taxon>Pseudomonadota</taxon>
        <taxon>Betaproteobacteria</taxon>
        <taxon>Burkholderiales</taxon>
        <taxon>Alcaligenaceae</taxon>
        <taxon>Neopusillimonas</taxon>
    </lineage>
</organism>
<dbReference type="Gene3D" id="3.40.190.10">
    <property type="entry name" value="Periplasmic binding protein-like II"/>
    <property type="match status" value="2"/>
</dbReference>
<dbReference type="FunFam" id="1.10.10.10:FF:000001">
    <property type="entry name" value="LysR family transcriptional regulator"/>
    <property type="match status" value="1"/>
</dbReference>
<reference evidence="6 7" key="1">
    <citation type="submission" date="2017-08" db="EMBL/GenBank/DDBJ databases">
        <title>Pusillimonas indicus sp. nov., a member of the family Alcaligenaceae isolated from surface seawater.</title>
        <authorList>
            <person name="Li J."/>
        </authorList>
    </citation>
    <scope>NUCLEOTIDE SEQUENCE [LARGE SCALE GENOMIC DNA]</scope>
    <source>
        <strain evidence="6 7">L52-1-41</strain>
    </source>
</reference>
<dbReference type="Pfam" id="PF00126">
    <property type="entry name" value="HTH_1"/>
    <property type="match status" value="1"/>
</dbReference>
<dbReference type="GO" id="GO:0003700">
    <property type="term" value="F:DNA-binding transcription factor activity"/>
    <property type="evidence" value="ECO:0007669"/>
    <property type="project" value="InterPro"/>
</dbReference>
<dbReference type="PROSITE" id="PS50931">
    <property type="entry name" value="HTH_LYSR"/>
    <property type="match status" value="1"/>
</dbReference>
<evidence type="ECO:0000313" key="7">
    <source>
        <dbReference type="Proteomes" id="UP000266206"/>
    </source>
</evidence>
<keyword evidence="4" id="KW-0804">Transcription</keyword>
<dbReference type="OrthoDB" id="9157176at2"/>
<dbReference type="Proteomes" id="UP000266206">
    <property type="component" value="Unassembled WGS sequence"/>
</dbReference>
<dbReference type="GO" id="GO:0003677">
    <property type="term" value="F:DNA binding"/>
    <property type="evidence" value="ECO:0007669"/>
    <property type="project" value="UniProtKB-KW"/>
</dbReference>
<dbReference type="InterPro" id="IPR005119">
    <property type="entry name" value="LysR_subst-bd"/>
</dbReference>
<feature type="domain" description="HTH lysR-type" evidence="5">
    <location>
        <begin position="1"/>
        <end position="58"/>
    </location>
</feature>
<dbReference type="RefSeq" id="WP_119517090.1">
    <property type="nucleotide sequence ID" value="NZ_NQYH01000025.1"/>
</dbReference>
<dbReference type="SUPFAM" id="SSF53850">
    <property type="entry name" value="Periplasmic binding protein-like II"/>
    <property type="match status" value="1"/>
</dbReference>
<protein>
    <submittedName>
        <fullName evidence="6">LysR family transcriptional regulator</fullName>
    </submittedName>
</protein>
<dbReference type="Pfam" id="PF03466">
    <property type="entry name" value="LysR_substrate"/>
    <property type="match status" value="1"/>
</dbReference>
<evidence type="ECO:0000313" key="6">
    <source>
        <dbReference type="EMBL" id="RIY38953.1"/>
    </source>
</evidence>
<dbReference type="EMBL" id="NQYH01000025">
    <property type="protein sequence ID" value="RIY38953.1"/>
    <property type="molecule type" value="Genomic_DNA"/>
</dbReference>
<dbReference type="PRINTS" id="PR00039">
    <property type="entry name" value="HTHLYSR"/>
</dbReference>
<evidence type="ECO:0000256" key="4">
    <source>
        <dbReference type="ARBA" id="ARBA00023163"/>
    </source>
</evidence>
<proteinExistence type="inferred from homology"/>
<dbReference type="GO" id="GO:0032993">
    <property type="term" value="C:protein-DNA complex"/>
    <property type="evidence" value="ECO:0007669"/>
    <property type="project" value="TreeGrafter"/>
</dbReference>
<comment type="similarity">
    <text evidence="1">Belongs to the LysR transcriptional regulatory family.</text>
</comment>
<dbReference type="Gene3D" id="1.10.10.10">
    <property type="entry name" value="Winged helix-like DNA-binding domain superfamily/Winged helix DNA-binding domain"/>
    <property type="match status" value="1"/>
</dbReference>
<dbReference type="InterPro" id="IPR000847">
    <property type="entry name" value="LysR_HTH_N"/>
</dbReference>
<dbReference type="InterPro" id="IPR036388">
    <property type="entry name" value="WH-like_DNA-bd_sf"/>
</dbReference>
<keyword evidence="3" id="KW-0238">DNA-binding</keyword>
<evidence type="ECO:0000256" key="2">
    <source>
        <dbReference type="ARBA" id="ARBA00023015"/>
    </source>
</evidence>
<evidence type="ECO:0000256" key="3">
    <source>
        <dbReference type="ARBA" id="ARBA00023125"/>
    </source>
</evidence>
<dbReference type="InterPro" id="IPR036390">
    <property type="entry name" value="WH_DNA-bd_sf"/>
</dbReference>
<dbReference type="SUPFAM" id="SSF46785">
    <property type="entry name" value="Winged helix' DNA-binding domain"/>
    <property type="match status" value="1"/>
</dbReference>
<dbReference type="PANTHER" id="PTHR30346:SF17">
    <property type="entry name" value="LYSR FAMILY TRANSCRIPTIONAL REGULATOR"/>
    <property type="match status" value="1"/>
</dbReference>
<dbReference type="CDD" id="cd08445">
    <property type="entry name" value="PBP2_BenM_CatM_CatR"/>
    <property type="match status" value="1"/>
</dbReference>
<accession>A0A3A1YL02</accession>
<sequence>MDLRQLHYFVVVAREGNFTRAADLLHMAQPPLSRQIQALEDELGVQLLLRKHRPVRLTDAGRVFYEQALQILARVEQMKEATRRVGLDQRRVLSIGFVGSTLYADVPPLVRQLRKHDPDLEIQLVELTSVQQVDALNEGRIDVGIGRIPHNDPNVMGIVLREERLAVAIPVNSRLAAVDGPVKVSDLHGERLVVYPQSPRPSFADQVLGVFQANGVRPGEVHEVREIQAALGLVAAEVGVCVIPVSARQMRQDIRYRLLEGERAVSPIILNHRVNDDSRYLGLIKQLLQKMYDEKPAWLGNDG</sequence>
<comment type="caution">
    <text evidence="6">The sequence shown here is derived from an EMBL/GenBank/DDBJ whole genome shotgun (WGS) entry which is preliminary data.</text>
</comment>
<gene>
    <name evidence="6" type="ORF">CJP73_15970</name>
</gene>
<evidence type="ECO:0000259" key="5">
    <source>
        <dbReference type="PROSITE" id="PS50931"/>
    </source>
</evidence>
<keyword evidence="2" id="KW-0805">Transcription regulation</keyword>
<dbReference type="PANTHER" id="PTHR30346">
    <property type="entry name" value="TRANSCRIPTIONAL DUAL REGULATOR HCAR-RELATED"/>
    <property type="match status" value="1"/>
</dbReference>
<dbReference type="AlphaFoldDB" id="A0A3A1YL02"/>
<evidence type="ECO:0000256" key="1">
    <source>
        <dbReference type="ARBA" id="ARBA00009437"/>
    </source>
</evidence>
<name>A0A3A1YL02_9BURK</name>